<reference evidence="1 2" key="1">
    <citation type="submission" date="2020-05" db="EMBL/GenBank/DDBJ databases">
        <authorList>
            <person name="Campoy J."/>
            <person name="Schneeberger K."/>
            <person name="Spophaly S."/>
        </authorList>
    </citation>
    <scope>NUCLEOTIDE SEQUENCE [LARGE SCALE GENOMIC DNA]</scope>
    <source>
        <strain evidence="1">PruArmRojPasFocal</strain>
    </source>
</reference>
<proteinExistence type="predicted"/>
<sequence length="65" mass="7453">MGTTFQKSWTSSYGTLPGLLSHSPLFMVPRVKLEYRFYLVKRLFDSNHLGWREQKRSTSAGDGGK</sequence>
<dbReference type="AlphaFoldDB" id="A0A6J5VFP5"/>
<gene>
    <name evidence="1" type="ORF">CURHAP_LOCUS44755</name>
</gene>
<protein>
    <submittedName>
        <fullName evidence="1">Uncharacterized protein</fullName>
    </submittedName>
</protein>
<dbReference type="EMBL" id="CAEKDK010000007">
    <property type="protein sequence ID" value="CAB4286963.1"/>
    <property type="molecule type" value="Genomic_DNA"/>
</dbReference>
<dbReference type="Proteomes" id="UP000507222">
    <property type="component" value="Unassembled WGS sequence"/>
</dbReference>
<organism evidence="1 2">
    <name type="scientific">Prunus armeniaca</name>
    <name type="common">Apricot</name>
    <name type="synonym">Armeniaca vulgaris</name>
    <dbReference type="NCBI Taxonomy" id="36596"/>
    <lineage>
        <taxon>Eukaryota</taxon>
        <taxon>Viridiplantae</taxon>
        <taxon>Streptophyta</taxon>
        <taxon>Embryophyta</taxon>
        <taxon>Tracheophyta</taxon>
        <taxon>Spermatophyta</taxon>
        <taxon>Magnoliopsida</taxon>
        <taxon>eudicotyledons</taxon>
        <taxon>Gunneridae</taxon>
        <taxon>Pentapetalae</taxon>
        <taxon>rosids</taxon>
        <taxon>fabids</taxon>
        <taxon>Rosales</taxon>
        <taxon>Rosaceae</taxon>
        <taxon>Amygdaloideae</taxon>
        <taxon>Amygdaleae</taxon>
        <taxon>Prunus</taxon>
    </lineage>
</organism>
<name>A0A6J5VFP5_PRUAR</name>
<evidence type="ECO:0000313" key="1">
    <source>
        <dbReference type="EMBL" id="CAB4286963.1"/>
    </source>
</evidence>
<accession>A0A6J5VFP5</accession>
<evidence type="ECO:0000313" key="2">
    <source>
        <dbReference type="Proteomes" id="UP000507222"/>
    </source>
</evidence>